<comment type="caution">
    <text evidence="1">The sequence shown here is derived from an EMBL/GenBank/DDBJ whole genome shotgun (WGS) entry which is preliminary data.</text>
</comment>
<dbReference type="InterPro" id="IPR023214">
    <property type="entry name" value="HAD_sf"/>
</dbReference>
<dbReference type="EC" id="3.1.3.18" evidence="1"/>
<organism evidence="1 2">
    <name type="scientific">Thermobacillus xylanilyticus</name>
    <dbReference type="NCBI Taxonomy" id="76633"/>
    <lineage>
        <taxon>Bacteria</taxon>
        <taxon>Bacillati</taxon>
        <taxon>Bacillota</taxon>
        <taxon>Bacilli</taxon>
        <taxon>Bacillales</taxon>
        <taxon>Paenibacillaceae</taxon>
        <taxon>Thermobacillus</taxon>
    </lineage>
</organism>
<protein>
    <submittedName>
        <fullName evidence="1">Phosphoglycolate phosphatase PGP</fullName>
        <ecNumber evidence="1">3.1.3.18</ecNumber>
    </submittedName>
</protein>
<name>A0ABN7RYZ2_THEXY</name>
<dbReference type="InterPro" id="IPR023198">
    <property type="entry name" value="PGP-like_dom2"/>
</dbReference>
<dbReference type="Pfam" id="PF00702">
    <property type="entry name" value="Hydrolase"/>
    <property type="match status" value="1"/>
</dbReference>
<keyword evidence="2" id="KW-1185">Reference proteome</keyword>
<keyword evidence="1" id="KW-0378">Hydrolase</keyword>
<dbReference type="SUPFAM" id="SSF56784">
    <property type="entry name" value="HAD-like"/>
    <property type="match status" value="1"/>
</dbReference>
<sequence length="220" mass="23503">MPKARLRVRAILFDMDNTLLASRIDYAAMRGEVGAWLVREGYLAEDEAEGGTTASLIQAAMERGLAGGTLDQVWAICARHEAEGMRGAELEPGARETLERLRGRGLLLAVLTNNAEAAAEQALGKTGIRHYFDLVAGRESVPRLKPSPEGVRAVLARFPHVPPSQWLAVGDSWIDGAAAAGAGVAFAAYRASIDLPERGVVPDIQLDRLVELADLVAPAE</sequence>
<dbReference type="GO" id="GO:0008967">
    <property type="term" value="F:phosphoglycolate phosphatase activity"/>
    <property type="evidence" value="ECO:0007669"/>
    <property type="project" value="UniProtKB-EC"/>
</dbReference>
<dbReference type="InterPro" id="IPR050155">
    <property type="entry name" value="HAD-like_hydrolase_sf"/>
</dbReference>
<proteinExistence type="predicted"/>
<accession>A0ABN7RYZ2</accession>
<dbReference type="SFLD" id="SFLDG01129">
    <property type="entry name" value="C1.5:_HAD__Beta-PGM__Phosphata"/>
    <property type="match status" value="1"/>
</dbReference>
<gene>
    <name evidence="1" type="primary">txxe 1336-pgp</name>
    <name evidence="1" type="ORF">TXXE_07740</name>
</gene>
<reference evidence="1 2" key="1">
    <citation type="submission" date="2021-04" db="EMBL/GenBank/DDBJ databases">
        <authorList>
            <person name="Rakotoarivonina H."/>
        </authorList>
    </citation>
    <scope>NUCLEOTIDE SEQUENCE [LARGE SCALE GENOMIC DNA]</scope>
    <source>
        <strain evidence="1 2">XE</strain>
    </source>
</reference>
<dbReference type="RefSeq" id="WP_213484110.1">
    <property type="nucleotide sequence ID" value="NZ_CAJRAY010000036.1"/>
</dbReference>
<dbReference type="PANTHER" id="PTHR43434:SF1">
    <property type="entry name" value="PHOSPHOGLYCOLATE PHOSPHATASE"/>
    <property type="match status" value="1"/>
</dbReference>
<dbReference type="EMBL" id="CAJRAY010000036">
    <property type="protein sequence ID" value="CAG5084358.1"/>
    <property type="molecule type" value="Genomic_DNA"/>
</dbReference>
<dbReference type="InterPro" id="IPR006439">
    <property type="entry name" value="HAD-SF_hydro_IA"/>
</dbReference>
<evidence type="ECO:0000313" key="2">
    <source>
        <dbReference type="Proteomes" id="UP000681526"/>
    </source>
</evidence>
<dbReference type="Proteomes" id="UP000681526">
    <property type="component" value="Unassembled WGS sequence"/>
</dbReference>
<dbReference type="PRINTS" id="PR00413">
    <property type="entry name" value="HADHALOGNASE"/>
</dbReference>
<dbReference type="SFLD" id="SFLDS00003">
    <property type="entry name" value="Haloacid_Dehalogenase"/>
    <property type="match status" value="1"/>
</dbReference>
<dbReference type="PANTHER" id="PTHR43434">
    <property type="entry name" value="PHOSPHOGLYCOLATE PHOSPHATASE"/>
    <property type="match status" value="1"/>
</dbReference>
<dbReference type="Gene3D" id="1.10.150.240">
    <property type="entry name" value="Putative phosphatase, domain 2"/>
    <property type="match status" value="1"/>
</dbReference>
<dbReference type="Gene3D" id="3.40.50.1000">
    <property type="entry name" value="HAD superfamily/HAD-like"/>
    <property type="match status" value="1"/>
</dbReference>
<evidence type="ECO:0000313" key="1">
    <source>
        <dbReference type="EMBL" id="CAG5084358.1"/>
    </source>
</evidence>
<dbReference type="InterPro" id="IPR036412">
    <property type="entry name" value="HAD-like_sf"/>
</dbReference>